<gene>
    <name evidence="2" type="ORF">FJQ54_07910</name>
</gene>
<evidence type="ECO:0000256" key="1">
    <source>
        <dbReference type="SAM" id="MobiDB-lite"/>
    </source>
</evidence>
<proteinExistence type="predicted"/>
<dbReference type="InterPro" id="IPR030972">
    <property type="entry name" value="UrcA_uranyl"/>
</dbReference>
<feature type="region of interest" description="Disordered" evidence="1">
    <location>
        <begin position="1"/>
        <end position="20"/>
    </location>
</feature>
<dbReference type="Proteomes" id="UP000319897">
    <property type="component" value="Unassembled WGS sequence"/>
</dbReference>
<dbReference type="AlphaFoldDB" id="A0A501XMA3"/>
<comment type="caution">
    <text evidence="2">The sequence shown here is derived from an EMBL/GenBank/DDBJ whole genome shotgun (WGS) entry which is preliminary data.</text>
</comment>
<organism evidence="2 3">
    <name type="scientific">Sandaracinobacter neustonicus</name>
    <dbReference type="NCBI Taxonomy" id="1715348"/>
    <lineage>
        <taxon>Bacteria</taxon>
        <taxon>Pseudomonadati</taxon>
        <taxon>Pseudomonadota</taxon>
        <taxon>Alphaproteobacteria</taxon>
        <taxon>Sphingomonadales</taxon>
        <taxon>Sphingosinicellaceae</taxon>
        <taxon>Sandaracinobacter</taxon>
    </lineage>
</organism>
<reference evidence="2 3" key="1">
    <citation type="submission" date="2019-06" db="EMBL/GenBank/DDBJ databases">
        <authorList>
            <person name="Lee I."/>
            <person name="Jang G.I."/>
            <person name="Hwang C.Y."/>
        </authorList>
    </citation>
    <scope>NUCLEOTIDE SEQUENCE [LARGE SCALE GENOMIC DNA]</scope>
    <source>
        <strain evidence="2 3">PAMC 28131</strain>
    </source>
</reference>
<evidence type="ECO:0000313" key="3">
    <source>
        <dbReference type="Proteomes" id="UP000319897"/>
    </source>
</evidence>
<keyword evidence="3" id="KW-1185">Reference proteome</keyword>
<dbReference type="NCBIfam" id="TIGR04433">
    <property type="entry name" value="UrcA_uranyl"/>
    <property type="match status" value="1"/>
</dbReference>
<sequence length="149" mass="15770">MVLPGPVIPPLDRVRQHPPNRRIPMYAPSKSRTFMPLALIAAVAMTCLQGAAFAAEVPMQPVQKTVAIPVAGLNLASPEAQANVDAQIRRAARAVCGLDNYRDLRALAERPACEKAAIASATAKRDVLVARAQADQLAGRASRIAVTAD</sequence>
<protein>
    <submittedName>
        <fullName evidence="2">UrcA family protein</fullName>
    </submittedName>
</protein>
<name>A0A501XMA3_9SPHN</name>
<dbReference type="EMBL" id="VFSU01000021">
    <property type="protein sequence ID" value="TPE61811.1"/>
    <property type="molecule type" value="Genomic_DNA"/>
</dbReference>
<evidence type="ECO:0000313" key="2">
    <source>
        <dbReference type="EMBL" id="TPE61811.1"/>
    </source>
</evidence>
<accession>A0A501XMA3</accession>